<keyword evidence="2" id="KW-1185">Reference proteome</keyword>
<reference evidence="1 2" key="1">
    <citation type="submission" date="2019-02" db="EMBL/GenBank/DDBJ databases">
        <title>Deep-cultivation of Planctomycetes and their phenomic and genomic characterization uncovers novel biology.</title>
        <authorList>
            <person name="Wiegand S."/>
            <person name="Jogler M."/>
            <person name="Boedeker C."/>
            <person name="Pinto D."/>
            <person name="Vollmers J."/>
            <person name="Rivas-Marin E."/>
            <person name="Kohn T."/>
            <person name="Peeters S.H."/>
            <person name="Heuer A."/>
            <person name="Rast P."/>
            <person name="Oberbeckmann S."/>
            <person name="Bunk B."/>
            <person name="Jeske O."/>
            <person name="Meyerdierks A."/>
            <person name="Storesund J.E."/>
            <person name="Kallscheuer N."/>
            <person name="Luecker S."/>
            <person name="Lage O.M."/>
            <person name="Pohl T."/>
            <person name="Merkel B.J."/>
            <person name="Hornburger P."/>
            <person name="Mueller R.-W."/>
            <person name="Bruemmer F."/>
            <person name="Labrenz M."/>
            <person name="Spormann A.M."/>
            <person name="Op den Camp H."/>
            <person name="Overmann J."/>
            <person name="Amann R."/>
            <person name="Jetten M.S.M."/>
            <person name="Mascher T."/>
            <person name="Medema M.H."/>
            <person name="Devos D.P."/>
            <person name="Kaster A.-K."/>
            <person name="Ovreas L."/>
            <person name="Rohde M."/>
            <person name="Galperin M.Y."/>
            <person name="Jogler C."/>
        </authorList>
    </citation>
    <scope>NUCLEOTIDE SEQUENCE [LARGE SCALE GENOMIC DNA]</scope>
    <source>
        <strain evidence="1 2">K23_9</strain>
    </source>
</reference>
<dbReference type="Gene3D" id="1.10.238.160">
    <property type="match status" value="1"/>
</dbReference>
<accession>A0A517NST6</accession>
<evidence type="ECO:0000313" key="1">
    <source>
        <dbReference type="EMBL" id="QDT10197.1"/>
    </source>
</evidence>
<sequence length="82" mass="9034">MSTKTSTANAITDGNGRAMLDVPLLAKRWGVSEKSVRRMADAGRIPRPVKLLSMLRWPISQIEAWENSGCPNVRNAAKRGRS</sequence>
<name>A0A517NST6_9BACT</name>
<dbReference type="Proteomes" id="UP000319817">
    <property type="component" value="Chromosome"/>
</dbReference>
<evidence type="ECO:0008006" key="3">
    <source>
        <dbReference type="Google" id="ProtNLM"/>
    </source>
</evidence>
<gene>
    <name evidence="1" type="ORF">K239x_21520</name>
</gene>
<protein>
    <recommendedName>
        <fullName evidence="3">Prophage CP4-57 regulatory protein (AlpA)</fullName>
    </recommendedName>
</protein>
<dbReference type="AlphaFoldDB" id="A0A517NST6"/>
<evidence type="ECO:0000313" key="2">
    <source>
        <dbReference type="Proteomes" id="UP000319817"/>
    </source>
</evidence>
<dbReference type="EMBL" id="CP036526">
    <property type="protein sequence ID" value="QDT10197.1"/>
    <property type="molecule type" value="Genomic_DNA"/>
</dbReference>
<proteinExistence type="predicted"/>
<organism evidence="1 2">
    <name type="scientific">Stieleria marina</name>
    <dbReference type="NCBI Taxonomy" id="1930275"/>
    <lineage>
        <taxon>Bacteria</taxon>
        <taxon>Pseudomonadati</taxon>
        <taxon>Planctomycetota</taxon>
        <taxon>Planctomycetia</taxon>
        <taxon>Pirellulales</taxon>
        <taxon>Pirellulaceae</taxon>
        <taxon>Stieleria</taxon>
    </lineage>
</organism>